<dbReference type="AlphaFoldDB" id="A0A1M7PXL9"/>
<proteinExistence type="predicted"/>
<dbReference type="InterPro" id="IPR000683">
    <property type="entry name" value="Gfo/Idh/MocA-like_OxRdtase_N"/>
</dbReference>
<dbReference type="Gene3D" id="3.40.50.720">
    <property type="entry name" value="NAD(P)-binding Rossmann-like Domain"/>
    <property type="match status" value="1"/>
</dbReference>
<dbReference type="GO" id="GO:0000166">
    <property type="term" value="F:nucleotide binding"/>
    <property type="evidence" value="ECO:0007669"/>
    <property type="project" value="InterPro"/>
</dbReference>
<dbReference type="EMBL" id="FRCZ01000005">
    <property type="protein sequence ID" value="SHN22503.1"/>
    <property type="molecule type" value="Genomic_DNA"/>
</dbReference>
<keyword evidence="4" id="KW-1185">Reference proteome</keyword>
<dbReference type="SUPFAM" id="SSF55347">
    <property type="entry name" value="Glyceraldehyde-3-phosphate dehydrogenase-like, C-terminal domain"/>
    <property type="match status" value="1"/>
</dbReference>
<evidence type="ECO:0000313" key="4">
    <source>
        <dbReference type="Proteomes" id="UP000184184"/>
    </source>
</evidence>
<name>A0A1M7PXL9_9BACI</name>
<dbReference type="Pfam" id="PF01408">
    <property type="entry name" value="GFO_IDH_MocA"/>
    <property type="match status" value="1"/>
</dbReference>
<reference evidence="3 4" key="1">
    <citation type="submission" date="2016-11" db="EMBL/GenBank/DDBJ databases">
        <authorList>
            <person name="Jaros S."/>
            <person name="Januszkiewicz K."/>
            <person name="Wedrychowicz H."/>
        </authorList>
    </citation>
    <scope>NUCLEOTIDE SEQUENCE [LARGE SCALE GENOMIC DNA]</scope>
    <source>
        <strain evidence="3 4">CGMCC 1.10681</strain>
    </source>
</reference>
<dbReference type="Gene3D" id="3.30.360.10">
    <property type="entry name" value="Dihydrodipicolinate Reductase, domain 2"/>
    <property type="match status" value="1"/>
</dbReference>
<feature type="domain" description="Gfo/Idh/MocA-like oxidoreductase N-terminal" evidence="1">
    <location>
        <begin position="7"/>
        <end position="115"/>
    </location>
</feature>
<dbReference type="InterPro" id="IPR052515">
    <property type="entry name" value="Gfo/Idh/MocA_Oxidoreductase"/>
</dbReference>
<accession>A0A1M7PXL9</accession>
<dbReference type="InterPro" id="IPR036291">
    <property type="entry name" value="NAD(P)-bd_dom_sf"/>
</dbReference>
<sequence length="341" mass="38119">MGCEMMLKVAVIGLGDISNIHLPAIKQSDNAQLVAVCDIDENYTNKVTNVPLYRDYQVMMDEVDIDCVHICLPHHLHYPATKAAVERGINVLLEKPLAHSKEDSRAIVALEEQHPHVKIAVCLQNRLNETVEELAAIIVSGKYGSITGLKGIVTWHRPKSYYESKPWRGSMKTAGGGVMINQSIHTLDLMQWIGGNIETIRGSVDRLLDYGFDVEDTATAHIKYENGATGLFFATISNAQNSSIEFQVLLEKAKLTIKDSILTIANEHGKKIKLLEDRKLTGSKFYYGASHAKLITNFYDQIIQDGDEYIHAKEGYISMEMIDLINQSSEKKQIMKMGVLQ</sequence>
<evidence type="ECO:0000259" key="1">
    <source>
        <dbReference type="Pfam" id="PF01408"/>
    </source>
</evidence>
<dbReference type="PANTHER" id="PTHR43249:SF1">
    <property type="entry name" value="D-GLUCOSIDE 3-DEHYDROGENASE"/>
    <property type="match status" value="1"/>
</dbReference>
<dbReference type="STRING" id="1027249.SAMN05216179_2570"/>
<dbReference type="Proteomes" id="UP000184184">
    <property type="component" value="Unassembled WGS sequence"/>
</dbReference>
<feature type="domain" description="GFO/IDH/MocA-like oxidoreductase" evidence="2">
    <location>
        <begin position="132"/>
        <end position="255"/>
    </location>
</feature>
<dbReference type="InterPro" id="IPR055170">
    <property type="entry name" value="GFO_IDH_MocA-like_dom"/>
</dbReference>
<evidence type="ECO:0000259" key="2">
    <source>
        <dbReference type="Pfam" id="PF22725"/>
    </source>
</evidence>
<dbReference type="Pfam" id="PF22725">
    <property type="entry name" value="GFO_IDH_MocA_C3"/>
    <property type="match status" value="1"/>
</dbReference>
<gene>
    <name evidence="3" type="ORF">SAMN05216179_2570</name>
</gene>
<dbReference type="SUPFAM" id="SSF51735">
    <property type="entry name" value="NAD(P)-binding Rossmann-fold domains"/>
    <property type="match status" value="1"/>
</dbReference>
<dbReference type="PANTHER" id="PTHR43249">
    <property type="entry name" value="UDP-N-ACETYL-2-AMINO-2-DEOXY-D-GLUCURONATE OXIDASE"/>
    <property type="match status" value="1"/>
</dbReference>
<evidence type="ECO:0000313" key="3">
    <source>
        <dbReference type="EMBL" id="SHN22503.1"/>
    </source>
</evidence>
<organism evidence="3 4">
    <name type="scientific">Gracilibacillus kekensis</name>
    <dbReference type="NCBI Taxonomy" id="1027249"/>
    <lineage>
        <taxon>Bacteria</taxon>
        <taxon>Bacillati</taxon>
        <taxon>Bacillota</taxon>
        <taxon>Bacilli</taxon>
        <taxon>Bacillales</taxon>
        <taxon>Bacillaceae</taxon>
        <taxon>Gracilibacillus</taxon>
    </lineage>
</organism>
<protein>
    <submittedName>
        <fullName evidence="3">Predicted dehydrogenase</fullName>
    </submittedName>
</protein>